<dbReference type="EMBL" id="JBEWLY010000007">
    <property type="protein sequence ID" value="MET1754265.1"/>
    <property type="molecule type" value="Genomic_DNA"/>
</dbReference>
<dbReference type="CDD" id="cd01948">
    <property type="entry name" value="EAL"/>
    <property type="match status" value="1"/>
</dbReference>
<protein>
    <submittedName>
        <fullName evidence="3">GGDEF domain-containing phosphodiesterase</fullName>
        <ecNumber evidence="3">3.1.4.52</ecNumber>
    </submittedName>
</protein>
<dbReference type="InterPro" id="IPR001633">
    <property type="entry name" value="EAL_dom"/>
</dbReference>
<dbReference type="Gene3D" id="3.30.70.270">
    <property type="match status" value="1"/>
</dbReference>
<dbReference type="PANTHER" id="PTHR33121:SF79">
    <property type="entry name" value="CYCLIC DI-GMP PHOSPHODIESTERASE PDED-RELATED"/>
    <property type="match status" value="1"/>
</dbReference>
<dbReference type="GO" id="GO:0071111">
    <property type="term" value="F:cyclic-guanylate-specific phosphodiesterase activity"/>
    <property type="evidence" value="ECO:0007669"/>
    <property type="project" value="UniProtKB-EC"/>
</dbReference>
<dbReference type="InterPro" id="IPR000160">
    <property type="entry name" value="GGDEF_dom"/>
</dbReference>
<dbReference type="SUPFAM" id="SSF141868">
    <property type="entry name" value="EAL domain-like"/>
    <property type="match status" value="1"/>
</dbReference>
<organism evidence="3 4">
    <name type="scientific">Novosphingobium kalidii</name>
    <dbReference type="NCBI Taxonomy" id="3230299"/>
    <lineage>
        <taxon>Bacteria</taxon>
        <taxon>Pseudomonadati</taxon>
        <taxon>Pseudomonadota</taxon>
        <taxon>Alphaproteobacteria</taxon>
        <taxon>Sphingomonadales</taxon>
        <taxon>Sphingomonadaceae</taxon>
        <taxon>Novosphingobium</taxon>
    </lineage>
</organism>
<keyword evidence="3" id="KW-0378">Hydrolase</keyword>
<feature type="domain" description="GGDEF" evidence="2">
    <location>
        <begin position="42"/>
        <end position="174"/>
    </location>
</feature>
<dbReference type="SUPFAM" id="SSF55073">
    <property type="entry name" value="Nucleotide cyclase"/>
    <property type="match status" value="1"/>
</dbReference>
<dbReference type="InterPro" id="IPR050706">
    <property type="entry name" value="Cyclic-di-GMP_PDE-like"/>
</dbReference>
<dbReference type="InterPro" id="IPR035919">
    <property type="entry name" value="EAL_sf"/>
</dbReference>
<accession>A0ABV2CXD7</accession>
<reference evidence="3 4" key="1">
    <citation type="submission" date="2024-07" db="EMBL/GenBank/DDBJ databases">
        <title>Novosphingobium kalidii RD2P27.</title>
        <authorList>
            <person name="Sun J.-Q."/>
        </authorList>
    </citation>
    <scope>NUCLEOTIDE SEQUENCE [LARGE SCALE GENOMIC DNA]</scope>
    <source>
        <strain evidence="3 4">RD2P27</strain>
    </source>
</reference>
<dbReference type="PROSITE" id="PS50883">
    <property type="entry name" value="EAL"/>
    <property type="match status" value="1"/>
</dbReference>
<dbReference type="InterPro" id="IPR043128">
    <property type="entry name" value="Rev_trsase/Diguanyl_cyclase"/>
</dbReference>
<dbReference type="InterPro" id="IPR029787">
    <property type="entry name" value="Nucleotide_cyclase"/>
</dbReference>
<name>A0ABV2CXD7_9SPHN</name>
<dbReference type="RefSeq" id="WP_353982673.1">
    <property type="nucleotide sequence ID" value="NZ_JBEWLY010000007.1"/>
</dbReference>
<dbReference type="SMART" id="SM00052">
    <property type="entry name" value="EAL"/>
    <property type="match status" value="1"/>
</dbReference>
<keyword evidence="4" id="KW-1185">Reference proteome</keyword>
<feature type="domain" description="EAL" evidence="1">
    <location>
        <begin position="183"/>
        <end position="434"/>
    </location>
</feature>
<evidence type="ECO:0000313" key="4">
    <source>
        <dbReference type="Proteomes" id="UP001548713"/>
    </source>
</evidence>
<comment type="caution">
    <text evidence="3">The sequence shown here is derived from an EMBL/GenBank/DDBJ whole genome shotgun (WGS) entry which is preliminary data.</text>
</comment>
<dbReference type="Proteomes" id="UP001548713">
    <property type="component" value="Unassembled WGS sequence"/>
</dbReference>
<dbReference type="Pfam" id="PF00563">
    <property type="entry name" value="EAL"/>
    <property type="match status" value="1"/>
</dbReference>
<dbReference type="EC" id="3.1.4.52" evidence="3"/>
<evidence type="ECO:0000259" key="1">
    <source>
        <dbReference type="PROSITE" id="PS50883"/>
    </source>
</evidence>
<dbReference type="PROSITE" id="PS50887">
    <property type="entry name" value="GGDEF"/>
    <property type="match status" value="1"/>
</dbReference>
<dbReference type="PANTHER" id="PTHR33121">
    <property type="entry name" value="CYCLIC DI-GMP PHOSPHODIESTERASE PDEF"/>
    <property type="match status" value="1"/>
</dbReference>
<evidence type="ECO:0000259" key="2">
    <source>
        <dbReference type="PROSITE" id="PS50887"/>
    </source>
</evidence>
<sequence length="447" mass="48423">MKWDGQARSDTPAFVASTSDWLDPRECAEVVDGALRALPQEKHLGLLFLEVRGLSEQLDLLLSSGESSPLHTVVSLAAALPPCTRMARLGRETLALIFPSLTSLAEAERLAQAVASGPLLIGGTWAPPVPLDTRSGLAVAPGHGQSFNTLLARAELAVIELRRQNASSFATYRSDFHTRALRRRRLRQDLERAEEEGQFELFYQPQIDLSTGRTIGMEALLRWRHPAYGLLPPNGFLAELEQMPQAKRVDKWVLQAATAQAAAWSGAQPLRVAINIFPDRLGPELVQDVERALDAHHLAPEALEIEITERHALDDLDGAASTVRSLRNLGVSVALDDFGTGFASLSAISALDVNRLKIDRSFVSDMLTNGKSVAIIATLIELGRRIEMSILAEGIETAEQRDLLHAFGCNEGQGYLFGKPGPPELLWPTGVSPAAAVPHAETCTGPA</sequence>
<gene>
    <name evidence="3" type="ORF">ABVV53_02135</name>
</gene>
<proteinExistence type="predicted"/>
<dbReference type="Gene3D" id="3.20.20.450">
    <property type="entry name" value="EAL domain"/>
    <property type="match status" value="1"/>
</dbReference>
<evidence type="ECO:0000313" key="3">
    <source>
        <dbReference type="EMBL" id="MET1754265.1"/>
    </source>
</evidence>